<evidence type="ECO:0000256" key="2">
    <source>
        <dbReference type="ARBA" id="ARBA00022643"/>
    </source>
</evidence>
<feature type="binding site" evidence="7">
    <location>
        <position position="164"/>
    </location>
    <ligand>
        <name>FMN</name>
        <dbReference type="ChEBI" id="CHEBI:58210"/>
    </ligand>
</feature>
<evidence type="ECO:0000256" key="6">
    <source>
        <dbReference type="PIRSR" id="PIRSR006621-1"/>
    </source>
</evidence>
<keyword evidence="2 5" id="KW-0288">FMN</keyword>
<dbReference type="InterPro" id="IPR035587">
    <property type="entry name" value="DUS-like_FMN-bd"/>
</dbReference>
<reference evidence="9 10" key="1">
    <citation type="submission" date="2018-07" db="EMBL/GenBank/DDBJ databases">
        <title>Freshwater and sediment microbial communities from various areas in North America, analyzing microbe dynamics in response to fracking.</title>
        <authorList>
            <person name="Lamendella R."/>
        </authorList>
    </citation>
    <scope>NUCLEOTIDE SEQUENCE [LARGE SCALE GENOMIC DNA]</scope>
    <source>
        <strain evidence="9 10">160A</strain>
    </source>
</reference>
<dbReference type="PANTHER" id="PTHR45846:SF1">
    <property type="entry name" value="TRNA-DIHYDROURIDINE(47) SYNTHASE [NAD(P)(+)]-LIKE"/>
    <property type="match status" value="1"/>
</dbReference>
<dbReference type="SUPFAM" id="SSF51395">
    <property type="entry name" value="FMN-linked oxidoreductases"/>
    <property type="match status" value="1"/>
</dbReference>
<dbReference type="RefSeq" id="WP_114437922.1">
    <property type="nucleotide sequence ID" value="NZ_QPIZ01000030.1"/>
</dbReference>
<dbReference type="GO" id="GO:0050660">
    <property type="term" value="F:flavin adenine dinucleotide binding"/>
    <property type="evidence" value="ECO:0007669"/>
    <property type="project" value="InterPro"/>
</dbReference>
<dbReference type="Pfam" id="PF01207">
    <property type="entry name" value="Dus"/>
    <property type="match status" value="1"/>
</dbReference>
<feature type="binding site" evidence="7">
    <location>
        <position position="135"/>
    </location>
    <ligand>
        <name>FMN</name>
        <dbReference type="ChEBI" id="CHEBI:58210"/>
    </ligand>
</feature>
<evidence type="ECO:0000259" key="8">
    <source>
        <dbReference type="Pfam" id="PF01207"/>
    </source>
</evidence>
<dbReference type="PIRSF" id="PIRSF006621">
    <property type="entry name" value="Dus"/>
    <property type="match status" value="1"/>
</dbReference>
<evidence type="ECO:0000256" key="3">
    <source>
        <dbReference type="ARBA" id="ARBA00022694"/>
    </source>
</evidence>
<comment type="caution">
    <text evidence="9">The sequence shown here is derived from an EMBL/GenBank/DDBJ whole genome shotgun (WGS) entry which is preliminary data.</text>
</comment>
<evidence type="ECO:0000313" key="9">
    <source>
        <dbReference type="EMBL" id="RCW29187.1"/>
    </source>
</evidence>
<name>A0A368UKF6_9BACT</name>
<proteinExistence type="inferred from homology"/>
<comment type="function">
    <text evidence="5">Catalyzes the synthesis of 5,6-dihydrouridine (D), a modified base found in the D-loop of most tRNAs, via the reduction of the C5-C6 double bond in target uridines.</text>
</comment>
<comment type="cofactor">
    <cofactor evidence="5 7">
        <name>FMN</name>
        <dbReference type="ChEBI" id="CHEBI:58210"/>
    </cofactor>
</comment>
<evidence type="ECO:0000256" key="1">
    <source>
        <dbReference type="ARBA" id="ARBA00022630"/>
    </source>
</evidence>
<feature type="domain" description="DUS-like FMN-binding" evidence="8">
    <location>
        <begin position="6"/>
        <end position="261"/>
    </location>
</feature>
<gene>
    <name evidence="9" type="ORF">DFO77_1305</name>
</gene>
<dbReference type="PANTHER" id="PTHR45846">
    <property type="entry name" value="TRNA-DIHYDROURIDINE(47) SYNTHASE [NAD(P)(+)]-LIKE"/>
    <property type="match status" value="1"/>
</dbReference>
<evidence type="ECO:0000256" key="7">
    <source>
        <dbReference type="PIRSR" id="PIRSR006621-2"/>
    </source>
</evidence>
<dbReference type="GO" id="GO:0003723">
    <property type="term" value="F:RNA binding"/>
    <property type="evidence" value="ECO:0007669"/>
    <property type="project" value="TreeGrafter"/>
</dbReference>
<evidence type="ECO:0000313" key="10">
    <source>
        <dbReference type="Proteomes" id="UP000252733"/>
    </source>
</evidence>
<keyword evidence="1 5" id="KW-0285">Flavoprotein</keyword>
<dbReference type="EC" id="1.3.1.-" evidence="5"/>
<feature type="active site" description="Proton donor" evidence="6">
    <location>
        <position position="96"/>
    </location>
</feature>
<evidence type="ECO:0000256" key="5">
    <source>
        <dbReference type="PIRNR" id="PIRNR006621"/>
    </source>
</evidence>
<dbReference type="AlphaFoldDB" id="A0A368UKF6"/>
<dbReference type="CDD" id="cd02801">
    <property type="entry name" value="DUS_like_FMN"/>
    <property type="match status" value="1"/>
</dbReference>
<keyword evidence="3 5" id="KW-0819">tRNA processing</keyword>
<keyword evidence="10" id="KW-1185">Reference proteome</keyword>
<evidence type="ECO:0000256" key="4">
    <source>
        <dbReference type="ARBA" id="ARBA00023002"/>
    </source>
</evidence>
<keyword evidence="4 5" id="KW-0560">Oxidoreductase</keyword>
<dbReference type="Gene3D" id="3.20.20.70">
    <property type="entry name" value="Aldolase class I"/>
    <property type="match status" value="1"/>
</dbReference>
<dbReference type="InterPro" id="IPR013785">
    <property type="entry name" value="Aldolase_TIM"/>
</dbReference>
<dbReference type="EMBL" id="QPIZ01000030">
    <property type="protein sequence ID" value="RCW29187.1"/>
    <property type="molecule type" value="Genomic_DNA"/>
</dbReference>
<protein>
    <recommendedName>
        <fullName evidence="5">tRNA-dihydrouridine synthase</fullName>
        <ecNumber evidence="5">1.3.1.-</ecNumber>
    </recommendedName>
</protein>
<keyword evidence="7" id="KW-0547">Nucleotide-binding</keyword>
<organism evidence="9 10">
    <name type="scientific">Marinilabilia salmonicolor</name>
    <dbReference type="NCBI Taxonomy" id="989"/>
    <lineage>
        <taxon>Bacteria</taxon>
        <taxon>Pseudomonadati</taxon>
        <taxon>Bacteroidota</taxon>
        <taxon>Bacteroidia</taxon>
        <taxon>Marinilabiliales</taxon>
        <taxon>Marinilabiliaceae</taxon>
        <taxon>Marinilabilia</taxon>
    </lineage>
</organism>
<comment type="similarity">
    <text evidence="5">Belongs to the dus family.</text>
</comment>
<dbReference type="InterPro" id="IPR001269">
    <property type="entry name" value="DUS_fam"/>
</dbReference>
<dbReference type="GO" id="GO:0017150">
    <property type="term" value="F:tRNA dihydrouridine synthase activity"/>
    <property type="evidence" value="ECO:0007669"/>
    <property type="project" value="InterPro"/>
</dbReference>
<dbReference type="Proteomes" id="UP000252733">
    <property type="component" value="Unassembled WGS sequence"/>
</dbReference>
<feature type="binding site" evidence="7">
    <location>
        <begin position="220"/>
        <end position="221"/>
    </location>
    <ligand>
        <name>FMN</name>
        <dbReference type="ChEBI" id="CHEBI:58210"/>
    </ligand>
</feature>
<sequence length="316" mass="36236">MSFTLLASPLQGFTDFTFRNAVEEYFGGINAWFAPYIRLTKHLEIKNSYQRDLLPENNRVSNLIPQVMTNSADEFLFVAVYVQNLGYSELNWNLGCPYPMVTKRGLGSGMLKHKKQIDELLTRVANESDVTISLKMRLGYDNSREILDLLPMLEKHNIKNIVIHPRLGRQLYKGEADLDLFQQCLENTGHQICYNGDITSVAKFRELKQRFPSINSWAIGRGVIANPFLPAMIQADTDQLPEAWTVQFSRFHDALFQSYDESLSGPGHLLIKMQSFWEYFAQLFSNPHKAHKIIKKARSIPAYHEAVSANLFGERI</sequence>
<accession>A0A368UKF6</accession>
<feature type="binding site" evidence="7">
    <location>
        <position position="66"/>
    </location>
    <ligand>
        <name>FMN</name>
        <dbReference type="ChEBI" id="CHEBI:58210"/>
    </ligand>
</feature>